<feature type="transmembrane region" description="Helical" evidence="1">
    <location>
        <begin position="30"/>
        <end position="48"/>
    </location>
</feature>
<evidence type="ECO:0000256" key="1">
    <source>
        <dbReference type="SAM" id="Phobius"/>
    </source>
</evidence>
<sequence>MSWQDSMDGWHELQQKANGSPSPTSPLPSLPLPALTIQLLFAIFYYFLILRKYPKLPEDAQISREVVRFQERCVCEVLCECCAVPNRWENICLSCFCHASRTAHTMHTVGVMDFWPGVVLMTILPCCTLWLVHCLTELPEKLGAAPRGCFKECLCCLFCFSCVIAQDAIALDMIVGARTKICSVDTVS</sequence>
<organism evidence="2 3">
    <name type="scientific">Prorocentrum cordatum</name>
    <dbReference type="NCBI Taxonomy" id="2364126"/>
    <lineage>
        <taxon>Eukaryota</taxon>
        <taxon>Sar</taxon>
        <taxon>Alveolata</taxon>
        <taxon>Dinophyceae</taxon>
        <taxon>Prorocentrales</taxon>
        <taxon>Prorocentraceae</taxon>
        <taxon>Prorocentrum</taxon>
    </lineage>
</organism>
<keyword evidence="1" id="KW-1133">Transmembrane helix</keyword>
<keyword evidence="1" id="KW-0472">Membrane</keyword>
<proteinExistence type="predicted"/>
<dbReference type="Proteomes" id="UP001189429">
    <property type="component" value="Unassembled WGS sequence"/>
</dbReference>
<dbReference type="EMBL" id="CAUYUJ010017428">
    <property type="protein sequence ID" value="CAK0874750.1"/>
    <property type="molecule type" value="Genomic_DNA"/>
</dbReference>
<gene>
    <name evidence="2" type="ORF">PCOR1329_LOCUS59562</name>
</gene>
<reference evidence="2" key="1">
    <citation type="submission" date="2023-10" db="EMBL/GenBank/DDBJ databases">
        <authorList>
            <person name="Chen Y."/>
            <person name="Shah S."/>
            <person name="Dougan E. K."/>
            <person name="Thang M."/>
            <person name="Chan C."/>
        </authorList>
    </citation>
    <scope>NUCLEOTIDE SEQUENCE [LARGE SCALE GENOMIC DNA]</scope>
</reference>
<accession>A0ABN9VN16</accession>
<keyword evidence="3" id="KW-1185">Reference proteome</keyword>
<feature type="transmembrane region" description="Helical" evidence="1">
    <location>
        <begin position="114"/>
        <end position="132"/>
    </location>
</feature>
<evidence type="ECO:0000313" key="3">
    <source>
        <dbReference type="Proteomes" id="UP001189429"/>
    </source>
</evidence>
<evidence type="ECO:0000313" key="2">
    <source>
        <dbReference type="EMBL" id="CAK0874750.1"/>
    </source>
</evidence>
<protein>
    <submittedName>
        <fullName evidence="2">Uncharacterized protein</fullName>
    </submittedName>
</protein>
<comment type="caution">
    <text evidence="2">The sequence shown here is derived from an EMBL/GenBank/DDBJ whole genome shotgun (WGS) entry which is preliminary data.</text>
</comment>
<keyword evidence="1" id="KW-0812">Transmembrane</keyword>
<name>A0ABN9VN16_9DINO</name>